<dbReference type="RefSeq" id="WP_156338194.1">
    <property type="nucleotide sequence ID" value="NZ_CZAL01000022.1"/>
</dbReference>
<gene>
    <name evidence="1" type="ORF">ERS852498_03150</name>
</gene>
<dbReference type="EMBL" id="CZAL01000022">
    <property type="protein sequence ID" value="CUP92005.1"/>
    <property type="molecule type" value="Genomic_DNA"/>
</dbReference>
<evidence type="ECO:0000313" key="1">
    <source>
        <dbReference type="EMBL" id="CUP92005.1"/>
    </source>
</evidence>
<name>A0A174S9A7_9FIRM</name>
<accession>A0A174S9A7</accession>
<dbReference type="AlphaFoldDB" id="A0A174S9A7"/>
<sequence>MKEIMVVTRITIGGQQYTAEELGEEKIKEIVRQRVEAAVESIGYERTQK</sequence>
<protein>
    <submittedName>
        <fullName evidence="1">Uncharacterized protein</fullName>
    </submittedName>
</protein>
<proteinExistence type="predicted"/>
<organism evidence="1 2">
    <name type="scientific">Fusicatenibacter saccharivorans</name>
    <dbReference type="NCBI Taxonomy" id="1150298"/>
    <lineage>
        <taxon>Bacteria</taxon>
        <taxon>Bacillati</taxon>
        <taxon>Bacillota</taxon>
        <taxon>Clostridia</taxon>
        <taxon>Lachnospirales</taxon>
        <taxon>Lachnospiraceae</taxon>
        <taxon>Fusicatenibacter</taxon>
    </lineage>
</organism>
<reference evidence="1 2" key="1">
    <citation type="submission" date="2015-09" db="EMBL/GenBank/DDBJ databases">
        <authorList>
            <consortium name="Pathogen Informatics"/>
        </authorList>
    </citation>
    <scope>NUCLEOTIDE SEQUENCE [LARGE SCALE GENOMIC DNA]</scope>
    <source>
        <strain evidence="1 2">2789STDY5834885</strain>
    </source>
</reference>
<dbReference type="Proteomes" id="UP000095709">
    <property type="component" value="Unassembled WGS sequence"/>
</dbReference>
<evidence type="ECO:0000313" key="2">
    <source>
        <dbReference type="Proteomes" id="UP000095709"/>
    </source>
</evidence>